<dbReference type="SUPFAM" id="SSF52540">
    <property type="entry name" value="P-loop containing nucleoside triphosphate hydrolases"/>
    <property type="match status" value="1"/>
</dbReference>
<protein>
    <submittedName>
        <fullName evidence="1">Uncharacterized protein</fullName>
    </submittedName>
</protein>
<reference evidence="1 2" key="1">
    <citation type="submission" date="2020-05" db="EMBL/GenBank/DDBJ databases">
        <title>Identification and distribution of gene clusters putatively required for synthesis of sphingolipid metabolism inhibitors in phylogenetically diverse species of the filamentous fungus Fusarium.</title>
        <authorList>
            <person name="Kim H.-S."/>
            <person name="Busman M."/>
            <person name="Brown D.W."/>
            <person name="Divon H."/>
            <person name="Uhlig S."/>
            <person name="Proctor R.H."/>
        </authorList>
    </citation>
    <scope>NUCLEOTIDE SEQUENCE [LARGE SCALE GENOMIC DNA]</scope>
    <source>
        <strain evidence="1 2">NRRL 66333</strain>
    </source>
</reference>
<name>A0A8H5UYK2_GIBSU</name>
<dbReference type="RefSeq" id="XP_036536660.1">
    <property type="nucleotide sequence ID" value="XM_036686219.1"/>
</dbReference>
<evidence type="ECO:0000313" key="2">
    <source>
        <dbReference type="Proteomes" id="UP000547976"/>
    </source>
</evidence>
<keyword evidence="2" id="KW-1185">Reference proteome</keyword>
<gene>
    <name evidence="1" type="ORF">FSUBG_7870</name>
</gene>
<proteinExistence type="predicted"/>
<evidence type="ECO:0000313" key="1">
    <source>
        <dbReference type="EMBL" id="KAF5602195.1"/>
    </source>
</evidence>
<dbReference type="Proteomes" id="UP000547976">
    <property type="component" value="Unassembled WGS sequence"/>
</dbReference>
<organism evidence="1 2">
    <name type="scientific">Gibberella subglutinans</name>
    <name type="common">Fusarium subglutinans</name>
    <dbReference type="NCBI Taxonomy" id="42677"/>
    <lineage>
        <taxon>Eukaryota</taxon>
        <taxon>Fungi</taxon>
        <taxon>Dikarya</taxon>
        <taxon>Ascomycota</taxon>
        <taxon>Pezizomycotina</taxon>
        <taxon>Sordariomycetes</taxon>
        <taxon>Hypocreomycetidae</taxon>
        <taxon>Hypocreales</taxon>
        <taxon>Nectriaceae</taxon>
        <taxon>Fusarium</taxon>
        <taxon>Fusarium fujikuroi species complex</taxon>
    </lineage>
</organism>
<dbReference type="Gene3D" id="3.40.50.300">
    <property type="entry name" value="P-loop containing nucleotide triphosphate hydrolases"/>
    <property type="match status" value="1"/>
</dbReference>
<sequence>MRKVKGMRAFRPNAPPTNPRAWGVALDAAGDILAPHLLGGDQMETMTDVLFKMRTHRAILRGTGFYEAFRTMQDRRMGWLPGLCYTWHNDYYLIQCILEEAKDIDRNRFREYMRHRALNIGIVIGEPRSGKTRMGAAAALCMAAKLGQILCSGPSHAAIDLFASRLDTRSHAVAARYNTILPAGHPGRRRHHLVIRMYAQGDELLAIKQLLNNPQAVDWAQNMGEFYPGTHWKLHLSLAYWTLAILRSSAVPALDANCKPGLRAVQNYLDNQADVLPLRQVARGAISWAQYTATPNTIPIIEKVMAMVMREADFLCVHPTDAEISPVPSWRSHFARGLVVDDAGRMNRADFYGLWGNTLLPVFLVGDPDEKPVVLTTDETDSDGNLYNRFAADGAVSPLKYLMATGIPVFRL</sequence>
<dbReference type="GeneID" id="59320937"/>
<dbReference type="InterPro" id="IPR027417">
    <property type="entry name" value="P-loop_NTPase"/>
</dbReference>
<accession>A0A8H5UYK2</accession>
<dbReference type="AlphaFoldDB" id="A0A8H5UYK2"/>
<comment type="caution">
    <text evidence="1">The sequence shown here is derived from an EMBL/GenBank/DDBJ whole genome shotgun (WGS) entry which is preliminary data.</text>
</comment>
<dbReference type="OrthoDB" id="6513042at2759"/>
<dbReference type="EMBL" id="JAAOAV010000102">
    <property type="protein sequence ID" value="KAF5602195.1"/>
    <property type="molecule type" value="Genomic_DNA"/>
</dbReference>